<feature type="transmembrane region" description="Helical" evidence="1">
    <location>
        <begin position="83"/>
        <end position="103"/>
    </location>
</feature>
<evidence type="ECO:0000259" key="3">
    <source>
        <dbReference type="Pfam" id="PF19040"/>
    </source>
</evidence>
<dbReference type="EMBL" id="VJMH01005551">
    <property type="protein sequence ID" value="KAF0694596.1"/>
    <property type="molecule type" value="Genomic_DNA"/>
</dbReference>
<sequence>HSDASFTYVDFYSRRIRRIFPALILVLTFTLVLGCLWLMSQALQNLAATLIAGGLFSANLQLLTYEQGYFGASVKENPLLHLWSLGVEEQFYILWPLFTALIVRLPTRYALLSQVVVLVASFVCNVSFLGFHGDNKYSFYFPLSRFWQMSIGGLLAYINMPTFEWPLSTAYLAPHVSTVLSLGGLLSVVLGFAFLDESMDFPGFWALFPTLGAAALIFAGPITPFNHHVLSSPILVFVGKVSYPLYLWHWPLLVFAKVRYPVAALRPWYSTPVSMALFAVALSVATYFVVENNLRRRKSPVVTLVLFGCMLASVGVGAGAYAFPDVFSIPMRRIAAFVQLFADEKDNWSKPPRLAEPTVEGISAAMSYSCWFNYSGYVHLSEQEDESVWHVLNQRGTGPVVAALGDSHLTMLAPRFKHLHDVASAAKQPFPTIYYRGRSGTPPLTCAPNHTGDVEFIKSVKPKVVFYSTNWIQFLRAGGGDDGPKADEPKCCLSSYVDSCDYQSLADVHELMNRFKAEVRDMIALGARVFVATVNPEGPECSPFNMLSGGGVGAVAPISRAVFRKKHDKFISIVEAAIQASGATMIDYSDNQCYNDVCEVVSMREGVPMFRDTNHFNPFAARTYLTVLDQIVGAAFA</sequence>
<dbReference type="OrthoDB" id="207378at2759"/>
<dbReference type="PANTHER" id="PTHR23028:SF53">
    <property type="entry name" value="ACYL_TRANSF_3 DOMAIN-CONTAINING PROTEIN"/>
    <property type="match status" value="1"/>
</dbReference>
<feature type="transmembrane region" description="Helical" evidence="1">
    <location>
        <begin position="170"/>
        <end position="195"/>
    </location>
</feature>
<dbReference type="InterPro" id="IPR050879">
    <property type="entry name" value="Acyltransferase_3"/>
</dbReference>
<feature type="transmembrane region" description="Helical" evidence="1">
    <location>
        <begin position="229"/>
        <end position="248"/>
    </location>
</feature>
<dbReference type="GO" id="GO:0016747">
    <property type="term" value="F:acyltransferase activity, transferring groups other than amino-acyl groups"/>
    <property type="evidence" value="ECO:0007669"/>
    <property type="project" value="InterPro"/>
</dbReference>
<feature type="domain" description="Acyltransferase 3" evidence="2">
    <location>
        <begin position="7"/>
        <end position="285"/>
    </location>
</feature>
<protein>
    <recommendedName>
        <fullName evidence="5">SGNH domain-containing protein</fullName>
    </recommendedName>
</protein>
<keyword evidence="1" id="KW-1133">Transmembrane helix</keyword>
<feature type="transmembrane region" description="Helical" evidence="1">
    <location>
        <begin position="19"/>
        <end position="39"/>
    </location>
</feature>
<dbReference type="AlphaFoldDB" id="A0A6A4YEV5"/>
<reference evidence="4" key="1">
    <citation type="submission" date="2019-06" db="EMBL/GenBank/DDBJ databases">
        <title>Genomics analysis of Aphanomyces spp. identifies a new class of oomycete effector associated with host adaptation.</title>
        <authorList>
            <person name="Gaulin E."/>
        </authorList>
    </citation>
    <scope>NUCLEOTIDE SEQUENCE</scope>
    <source>
        <strain evidence="4">CBS 578.67</strain>
    </source>
</reference>
<feature type="transmembrane region" description="Helical" evidence="1">
    <location>
        <begin position="302"/>
        <end position="323"/>
    </location>
</feature>
<dbReference type="InterPro" id="IPR002656">
    <property type="entry name" value="Acyl_transf_3_dom"/>
</dbReference>
<keyword evidence="1" id="KW-0812">Transmembrane</keyword>
<dbReference type="GO" id="GO:0000271">
    <property type="term" value="P:polysaccharide biosynthetic process"/>
    <property type="evidence" value="ECO:0007669"/>
    <property type="project" value="TreeGrafter"/>
</dbReference>
<dbReference type="Pfam" id="PF19040">
    <property type="entry name" value="SGNH"/>
    <property type="match status" value="1"/>
</dbReference>
<evidence type="ECO:0000256" key="1">
    <source>
        <dbReference type="SAM" id="Phobius"/>
    </source>
</evidence>
<proteinExistence type="predicted"/>
<evidence type="ECO:0000259" key="2">
    <source>
        <dbReference type="Pfam" id="PF01757"/>
    </source>
</evidence>
<dbReference type="InterPro" id="IPR043968">
    <property type="entry name" value="SGNH"/>
</dbReference>
<dbReference type="GO" id="GO:0016020">
    <property type="term" value="C:membrane"/>
    <property type="evidence" value="ECO:0007669"/>
    <property type="project" value="TreeGrafter"/>
</dbReference>
<evidence type="ECO:0008006" key="5">
    <source>
        <dbReference type="Google" id="ProtNLM"/>
    </source>
</evidence>
<dbReference type="PANTHER" id="PTHR23028">
    <property type="entry name" value="ACETYLTRANSFERASE"/>
    <property type="match status" value="1"/>
</dbReference>
<gene>
    <name evidence="4" type="ORF">As57867_014485</name>
</gene>
<name>A0A6A4YEV5_9STRA</name>
<feature type="transmembrane region" description="Helical" evidence="1">
    <location>
        <begin position="137"/>
        <end position="158"/>
    </location>
</feature>
<accession>A0A6A4YEV5</accession>
<feature type="transmembrane region" description="Helical" evidence="1">
    <location>
        <begin position="201"/>
        <end position="222"/>
    </location>
</feature>
<keyword evidence="1" id="KW-0472">Membrane</keyword>
<organism evidence="4">
    <name type="scientific">Aphanomyces stellatus</name>
    <dbReference type="NCBI Taxonomy" id="120398"/>
    <lineage>
        <taxon>Eukaryota</taxon>
        <taxon>Sar</taxon>
        <taxon>Stramenopiles</taxon>
        <taxon>Oomycota</taxon>
        <taxon>Saprolegniomycetes</taxon>
        <taxon>Saprolegniales</taxon>
        <taxon>Verrucalvaceae</taxon>
        <taxon>Aphanomyces</taxon>
    </lineage>
</organism>
<feature type="transmembrane region" description="Helical" evidence="1">
    <location>
        <begin position="46"/>
        <end position="63"/>
    </location>
</feature>
<evidence type="ECO:0000313" key="4">
    <source>
        <dbReference type="EMBL" id="KAF0694596.1"/>
    </source>
</evidence>
<feature type="transmembrane region" description="Helical" evidence="1">
    <location>
        <begin position="268"/>
        <end position="290"/>
    </location>
</feature>
<feature type="domain" description="SGNH" evidence="3">
    <location>
        <begin position="395"/>
        <end position="624"/>
    </location>
</feature>
<feature type="non-terminal residue" evidence="4">
    <location>
        <position position="1"/>
    </location>
</feature>
<feature type="transmembrane region" description="Helical" evidence="1">
    <location>
        <begin position="110"/>
        <end position="131"/>
    </location>
</feature>
<comment type="caution">
    <text evidence="4">The sequence shown here is derived from an EMBL/GenBank/DDBJ whole genome shotgun (WGS) entry which is preliminary data.</text>
</comment>
<dbReference type="Pfam" id="PF01757">
    <property type="entry name" value="Acyl_transf_3"/>
    <property type="match status" value="1"/>
</dbReference>